<dbReference type="Gene3D" id="3.30.450.20">
    <property type="entry name" value="PAS domain"/>
    <property type="match status" value="3"/>
</dbReference>
<feature type="domain" description="Histidine kinase" evidence="5">
    <location>
        <begin position="562"/>
        <end position="786"/>
    </location>
</feature>
<keyword evidence="8" id="KW-0808">Transferase</keyword>
<dbReference type="EC" id="2.7.13.3" evidence="2"/>
<evidence type="ECO:0000256" key="4">
    <source>
        <dbReference type="SAM" id="MobiDB-lite"/>
    </source>
</evidence>
<comment type="caution">
    <text evidence="8">The sequence shown here is derived from an EMBL/GenBank/DDBJ whole genome shotgun (WGS) entry which is preliminary data.</text>
</comment>
<dbReference type="InterPro" id="IPR004358">
    <property type="entry name" value="Sig_transdc_His_kin-like_C"/>
</dbReference>
<dbReference type="PANTHER" id="PTHR43065:SF42">
    <property type="entry name" value="TWO-COMPONENT SENSOR PPRA"/>
    <property type="match status" value="1"/>
</dbReference>
<dbReference type="InterPro" id="IPR000014">
    <property type="entry name" value="PAS"/>
</dbReference>
<dbReference type="InterPro" id="IPR029016">
    <property type="entry name" value="GAF-like_dom_sf"/>
</dbReference>
<feature type="domain" description="PAS" evidence="6">
    <location>
        <begin position="21"/>
        <end position="72"/>
    </location>
</feature>
<evidence type="ECO:0000259" key="5">
    <source>
        <dbReference type="PROSITE" id="PS50109"/>
    </source>
</evidence>
<dbReference type="EMBL" id="NPDR01000014">
    <property type="protein sequence ID" value="PJZ47593.1"/>
    <property type="molecule type" value="Genomic_DNA"/>
</dbReference>
<evidence type="ECO:0000259" key="7">
    <source>
        <dbReference type="PROSITE" id="PS50113"/>
    </source>
</evidence>
<organism evidence="8 9">
    <name type="scientific">Leptospira saintgironsiae</name>
    <dbReference type="NCBI Taxonomy" id="2023183"/>
    <lineage>
        <taxon>Bacteria</taxon>
        <taxon>Pseudomonadati</taxon>
        <taxon>Spirochaetota</taxon>
        <taxon>Spirochaetia</taxon>
        <taxon>Leptospirales</taxon>
        <taxon>Leptospiraceae</taxon>
        <taxon>Leptospira</taxon>
    </lineage>
</organism>
<dbReference type="InterPro" id="IPR013656">
    <property type="entry name" value="PAS_4"/>
</dbReference>
<dbReference type="NCBIfam" id="TIGR00229">
    <property type="entry name" value="sensory_box"/>
    <property type="match status" value="3"/>
</dbReference>
<dbReference type="InterPro" id="IPR003661">
    <property type="entry name" value="HisK_dim/P_dom"/>
</dbReference>
<dbReference type="RefSeq" id="WP_100711765.1">
    <property type="nucleotide sequence ID" value="NZ_NPDR01000014.1"/>
</dbReference>
<dbReference type="Pfam" id="PF08448">
    <property type="entry name" value="PAS_4"/>
    <property type="match status" value="1"/>
</dbReference>
<sequence>MSSGKSNKSSEQVVSGQTPETNQESSLVFDHIPDAFIFADLDWNLTYVNEKAEEVLRRPKESLIGKNILTDFPRTVGTDFETQYKKAKETGKPCIFEAFFEPFNSWIEVRIYPRPDGFLVYYLDITQRKKREISWAIGESLLWDISTSDTLSSAFEKVLKTLIKNTPWTYGQIWRSKDNTVYINEEDPYVYGSDFQLLFRKESINKFFSTKEGILKKVSESGELYFIPDLVVDTELKRKDAALAAGFRSWIGIPILSDGRFYEIELLSERVLNPEEAYLDLLGVVSKRFAEIVSRRVADEERKALIELSSEIIVTIGLDCIIRKTNPAFQKVLGYERKYVKNKSLLEFIHPDDIELTKAKIASGSKEGFENRYITKYGQLRYIYWNISHSPESGSVFCIGRDITEDRLTILKLESFADQLNVNREQLYNAQKLAKMGSWTMEFDGKVSWSPGLYEIFGLEPNDSPPGFEDFIQFIPPEDRDRISQNYEKFLTQGTFEETELHIVSKDGIEKILSVKGEGLLNRNGKFIGGTGTMQDITEEKEWNDSLRQLQKMEAVGQLAGGMAHDFNNLLNIILANLDLLELNLRETPELLKRVFSAQDAVRRGAELNRRLLAFSRKQALNPEQADVSHVISDFADILTRIRNDIVSIEFCFEEFPMICSFEKNGLENAILNLCLNSRDAMPHGGKILVSTGFSPAGKEHRSMIPGFVDMEDACIISVRDEGSGMDDRVLERLFEPFFTTKQSGKGTGLGMPMVYGFVKQSNGMVHVHSEIGKGTCIEIFLPLSRSPEIAYENRNEKILVLEKNLKGQTYLAALLRRLGFEIFPIYDLQEAKTILENYPEMYAIFSEEEIVFENSDWKLFKNKDRIIIISEWNSKTDLDPSLNVLKRPYTWTKLKKMLT</sequence>
<accession>A0A2M9Y813</accession>
<dbReference type="Pfam" id="PF13426">
    <property type="entry name" value="PAS_9"/>
    <property type="match status" value="1"/>
</dbReference>
<comment type="catalytic activity">
    <reaction evidence="1">
        <text>ATP + protein L-histidine = ADP + protein N-phospho-L-histidine.</text>
        <dbReference type="EC" id="2.7.13.3"/>
    </reaction>
</comment>
<dbReference type="InterPro" id="IPR003594">
    <property type="entry name" value="HATPase_dom"/>
</dbReference>
<dbReference type="Gene3D" id="1.10.287.130">
    <property type="match status" value="1"/>
</dbReference>
<dbReference type="InterPro" id="IPR013655">
    <property type="entry name" value="PAS_fold_3"/>
</dbReference>
<evidence type="ECO:0000256" key="1">
    <source>
        <dbReference type="ARBA" id="ARBA00000085"/>
    </source>
</evidence>
<evidence type="ECO:0000259" key="6">
    <source>
        <dbReference type="PROSITE" id="PS50112"/>
    </source>
</evidence>
<dbReference type="Pfam" id="PF08447">
    <property type="entry name" value="PAS_3"/>
    <property type="match status" value="1"/>
</dbReference>
<dbReference type="GO" id="GO:0000155">
    <property type="term" value="F:phosphorelay sensor kinase activity"/>
    <property type="evidence" value="ECO:0007669"/>
    <property type="project" value="InterPro"/>
</dbReference>
<reference evidence="8 9" key="1">
    <citation type="submission" date="2017-07" db="EMBL/GenBank/DDBJ databases">
        <title>Leptospira spp. isolated from tropical soils.</title>
        <authorList>
            <person name="Thibeaux R."/>
            <person name="Iraola G."/>
            <person name="Ferres I."/>
            <person name="Bierque E."/>
            <person name="Girault D."/>
            <person name="Soupe-Gilbert M.-E."/>
            <person name="Picardeau M."/>
            <person name="Goarant C."/>
        </authorList>
    </citation>
    <scope>NUCLEOTIDE SEQUENCE [LARGE SCALE GENOMIC DNA]</scope>
    <source>
        <strain evidence="8 9">FH4-C-A2</strain>
    </source>
</reference>
<dbReference type="Gene3D" id="2.10.70.100">
    <property type="match status" value="1"/>
</dbReference>
<dbReference type="InterPro" id="IPR000700">
    <property type="entry name" value="PAS-assoc_C"/>
</dbReference>
<dbReference type="SUPFAM" id="SSF55781">
    <property type="entry name" value="GAF domain-like"/>
    <property type="match status" value="1"/>
</dbReference>
<dbReference type="Gene3D" id="3.30.450.40">
    <property type="match status" value="1"/>
</dbReference>
<dbReference type="CDD" id="cd00082">
    <property type="entry name" value="HisKA"/>
    <property type="match status" value="1"/>
</dbReference>
<dbReference type="Gene3D" id="3.30.565.10">
    <property type="entry name" value="Histidine kinase-like ATPase, C-terminal domain"/>
    <property type="match status" value="1"/>
</dbReference>
<dbReference type="InterPro" id="IPR036890">
    <property type="entry name" value="HATPase_C_sf"/>
</dbReference>
<dbReference type="PANTHER" id="PTHR43065">
    <property type="entry name" value="SENSOR HISTIDINE KINASE"/>
    <property type="match status" value="1"/>
</dbReference>
<keyword evidence="9" id="KW-1185">Reference proteome</keyword>
<feature type="region of interest" description="Disordered" evidence="4">
    <location>
        <begin position="1"/>
        <end position="24"/>
    </location>
</feature>
<keyword evidence="3" id="KW-0597">Phosphoprotein</keyword>
<evidence type="ECO:0000256" key="3">
    <source>
        <dbReference type="ARBA" id="ARBA00022553"/>
    </source>
</evidence>
<dbReference type="Pfam" id="PF02518">
    <property type="entry name" value="HATPase_c"/>
    <property type="match status" value="1"/>
</dbReference>
<evidence type="ECO:0000313" key="8">
    <source>
        <dbReference type="EMBL" id="PJZ47593.1"/>
    </source>
</evidence>
<dbReference type="PROSITE" id="PS50112">
    <property type="entry name" value="PAS"/>
    <property type="match status" value="2"/>
</dbReference>
<feature type="domain" description="PAS" evidence="6">
    <location>
        <begin position="298"/>
        <end position="368"/>
    </location>
</feature>
<dbReference type="CDD" id="cd00130">
    <property type="entry name" value="PAS"/>
    <property type="match status" value="3"/>
</dbReference>
<proteinExistence type="predicted"/>
<dbReference type="OrthoDB" id="9815750at2"/>
<dbReference type="SMART" id="SM00388">
    <property type="entry name" value="HisKA"/>
    <property type="match status" value="1"/>
</dbReference>
<dbReference type="SUPFAM" id="SSF47384">
    <property type="entry name" value="Homodimeric domain of signal transducing histidine kinase"/>
    <property type="match status" value="1"/>
</dbReference>
<dbReference type="SMART" id="SM00387">
    <property type="entry name" value="HATPase_c"/>
    <property type="match status" value="1"/>
</dbReference>
<dbReference type="InterPro" id="IPR005467">
    <property type="entry name" value="His_kinase_dom"/>
</dbReference>
<dbReference type="PRINTS" id="PR00344">
    <property type="entry name" value="BCTRLSENSOR"/>
</dbReference>
<dbReference type="InterPro" id="IPR035965">
    <property type="entry name" value="PAS-like_dom_sf"/>
</dbReference>
<dbReference type="InterPro" id="IPR036097">
    <property type="entry name" value="HisK_dim/P_sf"/>
</dbReference>
<dbReference type="PROSITE" id="PS50113">
    <property type="entry name" value="PAC"/>
    <property type="match status" value="1"/>
</dbReference>
<keyword evidence="8" id="KW-0418">Kinase</keyword>
<evidence type="ECO:0000256" key="2">
    <source>
        <dbReference type="ARBA" id="ARBA00012438"/>
    </source>
</evidence>
<dbReference type="Proteomes" id="UP000231926">
    <property type="component" value="Unassembled WGS sequence"/>
</dbReference>
<gene>
    <name evidence="8" type="ORF">CH362_18320</name>
</gene>
<dbReference type="SMART" id="SM00091">
    <property type="entry name" value="PAS"/>
    <property type="match status" value="3"/>
</dbReference>
<dbReference type="PROSITE" id="PS50109">
    <property type="entry name" value="HIS_KIN"/>
    <property type="match status" value="1"/>
</dbReference>
<dbReference type="AlphaFoldDB" id="A0A2M9Y813"/>
<feature type="domain" description="PAC" evidence="7">
    <location>
        <begin position="497"/>
        <end position="549"/>
    </location>
</feature>
<dbReference type="SUPFAM" id="SSF55874">
    <property type="entry name" value="ATPase domain of HSP90 chaperone/DNA topoisomerase II/histidine kinase"/>
    <property type="match status" value="1"/>
</dbReference>
<dbReference type="SUPFAM" id="SSF55785">
    <property type="entry name" value="PYP-like sensor domain (PAS domain)"/>
    <property type="match status" value="3"/>
</dbReference>
<protein>
    <recommendedName>
        <fullName evidence="2">histidine kinase</fullName>
        <ecNumber evidence="2">2.7.13.3</ecNumber>
    </recommendedName>
</protein>
<name>A0A2M9Y813_9LEPT</name>
<evidence type="ECO:0000313" key="9">
    <source>
        <dbReference type="Proteomes" id="UP000231926"/>
    </source>
</evidence>